<dbReference type="GO" id="GO:0016887">
    <property type="term" value="F:ATP hydrolysis activity"/>
    <property type="evidence" value="ECO:0007669"/>
    <property type="project" value="InterPro"/>
</dbReference>
<organism evidence="2 3">
    <name type="scientific">Rhizobium ruizarguesonis</name>
    <dbReference type="NCBI Taxonomy" id="2081791"/>
    <lineage>
        <taxon>Bacteria</taxon>
        <taxon>Pseudomonadati</taxon>
        <taxon>Pseudomonadota</taxon>
        <taxon>Alphaproteobacteria</taxon>
        <taxon>Hyphomicrobiales</taxon>
        <taxon>Rhizobiaceae</taxon>
        <taxon>Rhizobium/Agrobacterium group</taxon>
        <taxon>Rhizobium</taxon>
    </lineage>
</organism>
<dbReference type="Proteomes" id="UP000661163">
    <property type="component" value="Unassembled WGS sequence"/>
</dbReference>
<dbReference type="EMBL" id="WUFC01000020">
    <property type="protein sequence ID" value="NEI50529.1"/>
    <property type="molecule type" value="Genomic_DNA"/>
</dbReference>
<evidence type="ECO:0000313" key="2">
    <source>
        <dbReference type="EMBL" id="NEI50529.1"/>
    </source>
</evidence>
<dbReference type="PANTHER" id="PTHR32182">
    <property type="entry name" value="DNA REPLICATION AND REPAIR PROTEIN RECF"/>
    <property type="match status" value="1"/>
</dbReference>
<dbReference type="Pfam" id="PF13304">
    <property type="entry name" value="AAA_21"/>
    <property type="match status" value="1"/>
</dbReference>
<dbReference type="SMART" id="SM00382">
    <property type="entry name" value="AAA"/>
    <property type="match status" value="1"/>
</dbReference>
<dbReference type="GO" id="GO:0006302">
    <property type="term" value="P:double-strand break repair"/>
    <property type="evidence" value="ECO:0007669"/>
    <property type="project" value="TreeGrafter"/>
</dbReference>
<dbReference type="InterPro" id="IPR003959">
    <property type="entry name" value="ATPase_AAA_core"/>
</dbReference>
<comment type="caution">
    <text evidence="2">The sequence shown here is derived from an EMBL/GenBank/DDBJ whole genome shotgun (WGS) entry which is preliminary data.</text>
</comment>
<protein>
    <submittedName>
        <fullName evidence="2">AAA family ATPase</fullName>
    </submittedName>
</protein>
<proteinExistence type="predicted"/>
<dbReference type="PANTHER" id="PTHR32182:SF23">
    <property type="entry name" value="ATP BINDING PROTEIN"/>
    <property type="match status" value="1"/>
</dbReference>
<sequence>MKVSQITLDDFRGIPHLDVTFDPHITILVGRNGLGKSSILDALAIMLFQVSSSWHGERTRPPFPTGVIKAGDRRFGKDDYSINLHFSLEDAIGAEVPLKLDWRFSDKNQFLRERGSFDLLRNFVINETFASEKDVLLLYYRQDRGFDDDRGARRAMETTPTLSLFGPLRAISQLEAWWDKRDAEEARHVRDVDSDYRDPQLQAVRDLIREIDGFVGLEYSSTGEPEGLYFRREDGARIHISSLSTGERSFIILLADLARRLQLSQPKATLDRIPAIVLIDEIELNLHPSWQSKIIETLTRVFKSCQFVVTTHSPQVISSVESGHVRMLTREQGEIIVRQPLRTKGQTSNYLLEGVFESHERFPLVDDLIDSFNAAIDEKNEAKAANLLEKIVSEVEGDPPELLVLRKRLKGLAS</sequence>
<dbReference type="GO" id="GO:0000731">
    <property type="term" value="P:DNA synthesis involved in DNA repair"/>
    <property type="evidence" value="ECO:0007669"/>
    <property type="project" value="TreeGrafter"/>
</dbReference>
<name>A0AAE4YSP8_9HYPH</name>
<feature type="domain" description="AAA+ ATPase" evidence="1">
    <location>
        <begin position="22"/>
        <end position="341"/>
    </location>
</feature>
<dbReference type="InterPro" id="IPR027417">
    <property type="entry name" value="P-loop_NTPase"/>
</dbReference>
<dbReference type="Gene3D" id="3.40.50.300">
    <property type="entry name" value="P-loop containing nucleotide triphosphate hydrolases"/>
    <property type="match status" value="1"/>
</dbReference>
<evidence type="ECO:0000313" key="3">
    <source>
        <dbReference type="Proteomes" id="UP000661163"/>
    </source>
</evidence>
<evidence type="ECO:0000259" key="1">
    <source>
        <dbReference type="SMART" id="SM00382"/>
    </source>
</evidence>
<dbReference type="GO" id="GO:0005524">
    <property type="term" value="F:ATP binding"/>
    <property type="evidence" value="ECO:0007669"/>
    <property type="project" value="InterPro"/>
</dbReference>
<dbReference type="InterPro" id="IPR003593">
    <property type="entry name" value="AAA+_ATPase"/>
</dbReference>
<dbReference type="RefSeq" id="WP_164566399.1">
    <property type="nucleotide sequence ID" value="NZ_WUFC01000020.1"/>
</dbReference>
<gene>
    <name evidence="2" type="ORF">GR217_22860</name>
</gene>
<reference evidence="2 3" key="1">
    <citation type="submission" date="2019-12" db="EMBL/GenBank/DDBJ databases">
        <title>Rhizobium genotypes associated with high levels of biological nitrogen fixation by grain legumes in a temperate-maritime cropping system.</title>
        <authorList>
            <person name="Maluk M."/>
            <person name="Francesc Ferrando Molina F."/>
            <person name="Lopez Del Egido L."/>
            <person name="Lafos M."/>
            <person name="Langarica-Fuentes A."/>
            <person name="Gebre Yohannes G."/>
            <person name="Young M.W."/>
            <person name="Martin P."/>
            <person name="Gantlett R."/>
            <person name="Kenicer G."/>
            <person name="Hawes C."/>
            <person name="Begg G.S."/>
            <person name="Quilliam R.S."/>
            <person name="Squire G.R."/>
            <person name="Poole P.S."/>
            <person name="Young P.W."/>
            <person name="Iannetta P.M."/>
            <person name="James E.K."/>
        </authorList>
    </citation>
    <scope>NUCLEOTIDE SEQUENCE [LARGE SCALE GENOMIC DNA]</scope>
    <source>
        <strain evidence="2 3">JHI985</strain>
    </source>
</reference>
<accession>A0AAE4YSP8</accession>
<dbReference type="SUPFAM" id="SSF52540">
    <property type="entry name" value="P-loop containing nucleoside triphosphate hydrolases"/>
    <property type="match status" value="1"/>
</dbReference>
<dbReference type="AlphaFoldDB" id="A0AAE4YSP8"/>